<dbReference type="GO" id="GO:0019843">
    <property type="term" value="F:rRNA binding"/>
    <property type="evidence" value="ECO:0007669"/>
    <property type="project" value="UniProtKB-UniRule"/>
</dbReference>
<sequence>MKFVPVISEKSLQNAKVGKYTFKVDRGLTKHQIKKLIEEAFGVHVTNVNTINLRGEVKRTMAGRKKVVKPVKKAIVVLRDKEKIDIFETKE</sequence>
<dbReference type="AlphaFoldDB" id="A0A0H4TBU5"/>
<reference evidence="5" key="1">
    <citation type="journal article" date="2015" name="ISME J.">
        <title>Aquifer environment selects for microbial species cohorts in sediment and groundwater.</title>
        <authorList>
            <person name="Hug L.A."/>
            <person name="Thomas B.C."/>
            <person name="Brown C.T."/>
            <person name="Frischkorn K.R."/>
            <person name="Williams K.H."/>
            <person name="Tringe S.G."/>
            <person name="Banfield J.F."/>
        </authorList>
    </citation>
    <scope>NUCLEOTIDE SEQUENCE</scope>
</reference>
<dbReference type="HAMAP" id="MF_01369_B">
    <property type="entry name" value="Ribosomal_uL23_B"/>
    <property type="match status" value="1"/>
</dbReference>
<organism evidence="5">
    <name type="scientific">uncultured Microgenomates bacterium Rifle_16ft_4_minimus_5036</name>
    <dbReference type="NCBI Taxonomy" id="1665119"/>
    <lineage>
        <taxon>Bacteria</taxon>
        <taxon>Candidatus Microgenomatota</taxon>
        <taxon>environmental samples</taxon>
    </lineage>
</organism>
<evidence type="ECO:0000256" key="2">
    <source>
        <dbReference type="ARBA" id="ARBA00022980"/>
    </source>
</evidence>
<dbReference type="GO" id="GO:0005840">
    <property type="term" value="C:ribosome"/>
    <property type="evidence" value="ECO:0007669"/>
    <property type="project" value="UniProtKB-KW"/>
</dbReference>
<dbReference type="Pfam" id="PF00276">
    <property type="entry name" value="Ribosomal_L23"/>
    <property type="match status" value="1"/>
</dbReference>
<gene>
    <name evidence="4 5" type="primary">rplW</name>
</gene>
<dbReference type="InterPro" id="IPR013025">
    <property type="entry name" value="Ribosomal_uL23-like"/>
</dbReference>
<dbReference type="Gene3D" id="3.30.70.330">
    <property type="match status" value="1"/>
</dbReference>
<dbReference type="GO" id="GO:0003735">
    <property type="term" value="F:structural constituent of ribosome"/>
    <property type="evidence" value="ECO:0007669"/>
    <property type="project" value="InterPro"/>
</dbReference>
<keyword evidence="4" id="KW-0699">rRNA-binding</keyword>
<comment type="similarity">
    <text evidence="1 4">Belongs to the universal ribosomal protein uL23 family.</text>
</comment>
<dbReference type="InterPro" id="IPR012677">
    <property type="entry name" value="Nucleotide-bd_a/b_plait_sf"/>
</dbReference>
<evidence type="ECO:0000256" key="1">
    <source>
        <dbReference type="ARBA" id="ARBA00006700"/>
    </source>
</evidence>
<comment type="subunit">
    <text evidence="4">Part of the 50S ribosomal subunit. Contacts protein L29, and trigger factor when it is bound to the ribosome.</text>
</comment>
<dbReference type="InterPro" id="IPR012678">
    <property type="entry name" value="Ribosomal_uL23/eL15/eS24_sf"/>
</dbReference>
<dbReference type="SUPFAM" id="SSF54189">
    <property type="entry name" value="Ribosomal proteins S24e, L23 and L15e"/>
    <property type="match status" value="1"/>
</dbReference>
<keyword evidence="3 4" id="KW-0687">Ribonucleoprotein</keyword>
<accession>A0A0H4TBU5</accession>
<proteinExistence type="inferred from homology"/>
<dbReference type="EMBL" id="KT007036">
    <property type="protein sequence ID" value="AKQ04350.1"/>
    <property type="molecule type" value="Genomic_DNA"/>
</dbReference>
<keyword evidence="4" id="KW-0694">RNA-binding</keyword>
<evidence type="ECO:0000256" key="4">
    <source>
        <dbReference type="HAMAP-Rule" id="MF_01369"/>
    </source>
</evidence>
<comment type="function">
    <text evidence="4">One of the early assembly proteins it binds 23S rRNA. One of the proteins that surrounds the polypeptide exit tunnel on the outside of the ribosome. Forms the main docking site for trigger factor binding to the ribosome.</text>
</comment>
<dbReference type="GO" id="GO:0006412">
    <property type="term" value="P:translation"/>
    <property type="evidence" value="ECO:0007669"/>
    <property type="project" value="UniProtKB-UniRule"/>
</dbReference>
<evidence type="ECO:0000256" key="3">
    <source>
        <dbReference type="ARBA" id="ARBA00023274"/>
    </source>
</evidence>
<dbReference type="GO" id="GO:1990904">
    <property type="term" value="C:ribonucleoprotein complex"/>
    <property type="evidence" value="ECO:0007669"/>
    <property type="project" value="UniProtKB-KW"/>
</dbReference>
<name>A0A0H4TBU5_9BACT</name>
<evidence type="ECO:0000313" key="5">
    <source>
        <dbReference type="EMBL" id="AKQ04350.1"/>
    </source>
</evidence>
<protein>
    <recommendedName>
        <fullName evidence="4">Large ribosomal subunit protein uL23</fullName>
    </recommendedName>
</protein>
<keyword evidence="2 4" id="KW-0689">Ribosomal protein</keyword>